<dbReference type="AlphaFoldDB" id="D7E8S4"/>
<feature type="domain" description="KOW" evidence="5">
    <location>
        <begin position="43"/>
        <end position="70"/>
    </location>
</feature>
<comment type="function">
    <text evidence="4">Located at the polypeptide exit tunnel on the outside of the subunit.</text>
</comment>
<dbReference type="GO" id="GO:0006412">
    <property type="term" value="P:translation"/>
    <property type="evidence" value="ECO:0007669"/>
    <property type="project" value="UniProtKB-UniRule"/>
</dbReference>
<dbReference type="GeneID" id="9346475"/>
<comment type="similarity">
    <text evidence="1 4">Belongs to the universal ribosomal protein uL24 family.</text>
</comment>
<keyword evidence="4" id="KW-0699">rRNA-binding</keyword>
<gene>
    <name evidence="4" type="primary">rpl24</name>
    <name evidence="6" type="ordered locus">Metev_0847</name>
</gene>
<dbReference type="GO" id="GO:0003735">
    <property type="term" value="F:structural constituent of ribosome"/>
    <property type="evidence" value="ECO:0007669"/>
    <property type="project" value="UniProtKB-UniRule"/>
</dbReference>
<proteinExistence type="inferred from homology"/>
<evidence type="ECO:0000256" key="4">
    <source>
        <dbReference type="HAMAP-Rule" id="MF_01326"/>
    </source>
</evidence>
<dbReference type="InterPro" id="IPR005756">
    <property type="entry name" value="Ribosomal_uL24_euk/arc"/>
</dbReference>
<dbReference type="InterPro" id="IPR005824">
    <property type="entry name" value="KOW"/>
</dbReference>
<evidence type="ECO:0000256" key="1">
    <source>
        <dbReference type="ARBA" id="ARBA00010618"/>
    </source>
</evidence>
<dbReference type="Pfam" id="PF00467">
    <property type="entry name" value="KOW"/>
    <property type="match status" value="1"/>
</dbReference>
<organism evidence="6 7">
    <name type="scientific">Methanohalobium evestigatum (strain ATCC BAA-1072 / DSM 3721 / NBRC 107634 / OCM 161 / Z-7303)</name>
    <dbReference type="NCBI Taxonomy" id="644295"/>
    <lineage>
        <taxon>Archaea</taxon>
        <taxon>Methanobacteriati</taxon>
        <taxon>Methanobacteriota</taxon>
        <taxon>Stenosarchaea group</taxon>
        <taxon>Methanomicrobia</taxon>
        <taxon>Methanosarcinales</taxon>
        <taxon>Methanosarcinaceae</taxon>
        <taxon>Methanohalobium</taxon>
    </lineage>
</organism>
<dbReference type="RefSeq" id="WP_013194313.1">
    <property type="nucleotide sequence ID" value="NC_014253.1"/>
</dbReference>
<evidence type="ECO:0000313" key="6">
    <source>
        <dbReference type="EMBL" id="ADI73745.1"/>
    </source>
</evidence>
<dbReference type="PANTHER" id="PTHR11143">
    <property type="entry name" value="60S RIBOSOMAL PROTEIN L26 FAMILY MEMBER"/>
    <property type="match status" value="1"/>
</dbReference>
<dbReference type="SMART" id="SM00739">
    <property type="entry name" value="KOW"/>
    <property type="match status" value="1"/>
</dbReference>
<name>D7E8S4_METEZ</name>
<evidence type="ECO:0000313" key="7">
    <source>
        <dbReference type="Proteomes" id="UP000000391"/>
    </source>
</evidence>
<dbReference type="Gene3D" id="2.30.30.30">
    <property type="match status" value="1"/>
</dbReference>
<keyword evidence="4" id="KW-0694">RNA-binding</keyword>
<comment type="subunit">
    <text evidence="4">Part of the 50S ribosomal subunit.</text>
</comment>
<protein>
    <recommendedName>
        <fullName evidence="4">Large ribosomal subunit protein uL24</fullName>
    </recommendedName>
</protein>
<dbReference type="GO" id="GO:0019843">
    <property type="term" value="F:rRNA binding"/>
    <property type="evidence" value="ECO:0007669"/>
    <property type="project" value="UniProtKB-UniRule"/>
</dbReference>
<dbReference type="SUPFAM" id="SSF50104">
    <property type="entry name" value="Translation proteins SH3-like domain"/>
    <property type="match status" value="1"/>
</dbReference>
<accession>D7E8S4</accession>
<evidence type="ECO:0000256" key="3">
    <source>
        <dbReference type="ARBA" id="ARBA00023274"/>
    </source>
</evidence>
<dbReference type="InterPro" id="IPR008991">
    <property type="entry name" value="Translation_prot_SH3-like_sf"/>
</dbReference>
<comment type="function">
    <text evidence="4">One of two assembly initiator proteins, it binds directly to the 5'-end of the 23S rRNA, where it nucleates assembly of the 50S subunit.</text>
</comment>
<evidence type="ECO:0000256" key="2">
    <source>
        <dbReference type="ARBA" id="ARBA00022980"/>
    </source>
</evidence>
<dbReference type="GO" id="GO:0015934">
    <property type="term" value="C:large ribosomal subunit"/>
    <property type="evidence" value="ECO:0007669"/>
    <property type="project" value="UniProtKB-UniRule"/>
</dbReference>
<dbReference type="STRING" id="644295.Metev_0847"/>
<keyword evidence="7" id="KW-1185">Reference proteome</keyword>
<dbReference type="KEGG" id="mev:Metev_0847"/>
<evidence type="ECO:0000259" key="5">
    <source>
        <dbReference type="SMART" id="SM00739"/>
    </source>
</evidence>
<dbReference type="EMBL" id="CP002069">
    <property type="protein sequence ID" value="ADI73745.1"/>
    <property type="molecule type" value="Genomic_DNA"/>
</dbReference>
<dbReference type="HOGENOM" id="CLU_093240_2_1_2"/>
<dbReference type="Proteomes" id="UP000000391">
    <property type="component" value="Chromosome"/>
</dbReference>
<dbReference type="HAMAP" id="MF_01326_A">
    <property type="entry name" value="Ribosomal_uL24_A"/>
    <property type="match status" value="1"/>
</dbReference>
<dbReference type="CDD" id="cd06089">
    <property type="entry name" value="KOW_RPL26"/>
    <property type="match status" value="1"/>
</dbReference>
<dbReference type="OrthoDB" id="10899at2157"/>
<sequence>MSSKQPRKQIKSRYNAPLHKKQKFMAAPLSKELREKYGTRSVSVIVGDTVKVLRGDHATTTGKVENVSLKDGVIYIEGVTVPKADGTEMARPVDPSNVMITSLNMEDEHRKTVISKK</sequence>
<dbReference type="InterPro" id="IPR041988">
    <property type="entry name" value="Ribosomal_uL24_KOW"/>
</dbReference>
<reference evidence="6 7" key="1">
    <citation type="submission" date="2010-06" db="EMBL/GenBank/DDBJ databases">
        <title>Complete sequence chromosome of Methanohalobium evestigatum Z-7303.</title>
        <authorList>
            <consortium name="US DOE Joint Genome Institute"/>
            <person name="Lucas S."/>
            <person name="Copeland A."/>
            <person name="Lapidus A."/>
            <person name="Cheng J.-F."/>
            <person name="Bruce D."/>
            <person name="Goodwin L."/>
            <person name="Pitluck S."/>
            <person name="Saunders E."/>
            <person name="Detter J.C."/>
            <person name="Han C."/>
            <person name="Tapia R."/>
            <person name="Land M."/>
            <person name="Hauser L."/>
            <person name="Kyrpides N."/>
            <person name="Mikhailova N."/>
            <person name="Sieprawska-Lupa M."/>
            <person name="Whitman W.B."/>
            <person name="Anderson I."/>
            <person name="Woyke T."/>
        </authorList>
    </citation>
    <scope>NUCLEOTIDE SEQUENCE [LARGE SCALE GENOMIC DNA]</scope>
    <source>
        <strain evidence="7">ATCC BAA-1072 / DSM 3721 / NBRC 107634 / OCM 161 / Z-7303</strain>
    </source>
</reference>
<keyword evidence="3 4" id="KW-0687">Ribonucleoprotein</keyword>
<keyword evidence="2 4" id="KW-0689">Ribosomal protein</keyword>
<dbReference type="NCBIfam" id="TIGR01080">
    <property type="entry name" value="rplX_A_E"/>
    <property type="match status" value="1"/>
</dbReference>
<dbReference type="InterPro" id="IPR014722">
    <property type="entry name" value="Rib_uL2_dom2"/>
</dbReference>
<dbReference type="Pfam" id="PF16906">
    <property type="entry name" value="Ribosomal_L26"/>
    <property type="match status" value="1"/>
</dbReference>